<comment type="catalytic activity">
    <reaction evidence="7">
        <text>tRNA(Gly) + glycine + ATP = glycyl-tRNA(Gly) + AMP + diphosphate</text>
        <dbReference type="Rhea" id="RHEA:16013"/>
        <dbReference type="Rhea" id="RHEA-COMP:9664"/>
        <dbReference type="Rhea" id="RHEA-COMP:9683"/>
        <dbReference type="ChEBI" id="CHEBI:30616"/>
        <dbReference type="ChEBI" id="CHEBI:33019"/>
        <dbReference type="ChEBI" id="CHEBI:57305"/>
        <dbReference type="ChEBI" id="CHEBI:78442"/>
        <dbReference type="ChEBI" id="CHEBI:78522"/>
        <dbReference type="ChEBI" id="CHEBI:456215"/>
        <dbReference type="EC" id="6.1.1.14"/>
    </reaction>
</comment>
<feature type="domain" description="Aminoacyl-transfer RNA synthetases class-II family profile" evidence="8">
    <location>
        <begin position="3"/>
        <end position="331"/>
    </location>
</feature>
<dbReference type="SUPFAM" id="SSF52954">
    <property type="entry name" value="Class II aaRS ABD-related"/>
    <property type="match status" value="1"/>
</dbReference>
<evidence type="ECO:0000313" key="10">
    <source>
        <dbReference type="Proteomes" id="UP000281261"/>
    </source>
</evidence>
<dbReference type="GO" id="GO:1990742">
    <property type="term" value="C:microvesicle"/>
    <property type="evidence" value="ECO:0007669"/>
    <property type="project" value="UniProtKB-ARBA"/>
</dbReference>
<dbReference type="FunFam" id="3.40.50.800:FF:000002">
    <property type="entry name" value="Glycine--tRNA ligase"/>
    <property type="match status" value="1"/>
</dbReference>
<evidence type="ECO:0000256" key="5">
    <source>
        <dbReference type="ARBA" id="ARBA00022917"/>
    </source>
</evidence>
<feature type="binding site" evidence="7">
    <location>
        <begin position="297"/>
        <end position="300"/>
    </location>
    <ligand>
        <name>ATP</name>
        <dbReference type="ChEBI" id="CHEBI:30616"/>
    </ligand>
</feature>
<evidence type="ECO:0000256" key="6">
    <source>
        <dbReference type="ARBA" id="ARBA00023146"/>
    </source>
</evidence>
<evidence type="ECO:0000256" key="3">
    <source>
        <dbReference type="ARBA" id="ARBA00022741"/>
    </source>
</evidence>
<feature type="binding site" evidence="7">
    <location>
        <begin position="179"/>
        <end position="184"/>
    </location>
    <ligand>
        <name>ATP</name>
        <dbReference type="ChEBI" id="CHEBI:30616"/>
    </ligand>
</feature>
<dbReference type="CDD" id="cd00774">
    <property type="entry name" value="GlyRS-like_core"/>
    <property type="match status" value="1"/>
</dbReference>
<dbReference type="AlphaFoldDB" id="A0A420ZCE5"/>
<feature type="binding site" evidence="7">
    <location>
        <begin position="169"/>
        <end position="171"/>
    </location>
    <ligand>
        <name>ATP</name>
        <dbReference type="ChEBI" id="CHEBI:30616"/>
    </ligand>
</feature>
<dbReference type="GO" id="GO:0004081">
    <property type="term" value="F:bis(5'-nucleosyl)-tetraphosphatase (asymmetrical) activity"/>
    <property type="evidence" value="ECO:0007669"/>
    <property type="project" value="UniProtKB-ARBA"/>
</dbReference>
<feature type="binding site" evidence="7">
    <location>
        <begin position="293"/>
        <end position="297"/>
    </location>
    <ligand>
        <name>substrate</name>
    </ligand>
</feature>
<evidence type="ECO:0000256" key="2">
    <source>
        <dbReference type="ARBA" id="ARBA00022598"/>
    </source>
</evidence>
<dbReference type="EC" id="6.1.1.14" evidence="7"/>
<evidence type="ECO:0000313" key="9">
    <source>
        <dbReference type="EMBL" id="RLC37060.1"/>
    </source>
</evidence>
<comment type="caution">
    <text evidence="9">The sequence shown here is derived from an EMBL/GenBank/DDBJ whole genome shotgun (WGS) entry which is preliminary data.</text>
</comment>
<sequence>MKNIVALCKRRGIIYPGSEIYGGMANTWDYGPYGVLLKDNVKQAWWEDMVMKRSDIVGLDSGILMNPRVWEASGHTQEFADPLVECRKCHQRFKQNGLKKCPECGGELTKPKQFNLMFKTNVGPVADDKNITYLRPETAQGIFVNFKNVLDSTRVKLPFGIAQIGKAFRNEITPGNFTFRTLEFEQFEIEYFVKDAASADKSFADWAKTRFDWYINLGIDKKNLALRKHSKDELAHYAKAVTDIEYKFPFGMGELEGIANRGTFDLKQHEKHSGQKLRYTDDKDKDVMPHIIEPSGGVDRAVLAFLVDAYDEDEAGKEKRVVLRLHPRLAPIKAAILPLVKKAPLVKQAKDIYEELKDKFFVEYDEVGTVGRRYRRQDEVGTPFCITVDFENLEKGQVTVRRRDSMKQDLVKIDRIEEFLKDKLQ</sequence>
<evidence type="ECO:0000259" key="8">
    <source>
        <dbReference type="PROSITE" id="PS50862"/>
    </source>
</evidence>
<dbReference type="GO" id="GO:0004820">
    <property type="term" value="F:glycine-tRNA ligase activity"/>
    <property type="evidence" value="ECO:0007669"/>
    <property type="project" value="UniProtKB-UniRule"/>
</dbReference>
<dbReference type="Pfam" id="PF03129">
    <property type="entry name" value="HGTP_anticodon"/>
    <property type="match status" value="1"/>
</dbReference>
<dbReference type="InterPro" id="IPR004154">
    <property type="entry name" value="Anticodon-bd"/>
</dbReference>
<comment type="similarity">
    <text evidence="7">Belongs to the class-II aminoacyl-tRNA synthetase family.</text>
</comment>
<comment type="subunit">
    <text evidence="7">Homodimer.</text>
</comment>
<dbReference type="Gene3D" id="3.30.930.10">
    <property type="entry name" value="Bira Bifunctional Protein, Domain 2"/>
    <property type="match status" value="1"/>
</dbReference>
<dbReference type="InterPro" id="IPR027031">
    <property type="entry name" value="Gly-tRNA_synthase/POLG2"/>
</dbReference>
<dbReference type="NCBIfam" id="NF003211">
    <property type="entry name" value="PRK04173.1"/>
    <property type="match status" value="1"/>
</dbReference>
<feature type="binding site" evidence="7">
    <location>
        <begin position="184"/>
        <end position="188"/>
    </location>
    <ligand>
        <name>substrate</name>
    </ligand>
</feature>
<dbReference type="InterPro" id="IPR033731">
    <property type="entry name" value="GlyRS-like_core"/>
</dbReference>
<dbReference type="GO" id="GO:0005737">
    <property type="term" value="C:cytoplasm"/>
    <property type="evidence" value="ECO:0007669"/>
    <property type="project" value="UniProtKB-SubCell"/>
</dbReference>
<evidence type="ECO:0000256" key="1">
    <source>
        <dbReference type="ARBA" id="ARBA00022490"/>
    </source>
</evidence>
<dbReference type="GO" id="GO:0005524">
    <property type="term" value="F:ATP binding"/>
    <property type="evidence" value="ECO:0007669"/>
    <property type="project" value="UniProtKB-UniRule"/>
</dbReference>
<dbReference type="Gene3D" id="3.40.50.800">
    <property type="entry name" value="Anticodon-binding domain"/>
    <property type="match status" value="1"/>
</dbReference>
<dbReference type="PRINTS" id="PR01043">
    <property type="entry name" value="TRNASYNTHGLY"/>
</dbReference>
<comment type="subcellular location">
    <subcellularLocation>
        <location evidence="7">Cytoplasm</location>
    </subcellularLocation>
</comment>
<keyword evidence="6 7" id="KW-0030">Aminoacyl-tRNA synthetase</keyword>
<dbReference type="InterPro" id="IPR022961">
    <property type="entry name" value="Gly_tRNA_ligase_bac"/>
</dbReference>
<reference evidence="9 10" key="1">
    <citation type="submission" date="2018-06" db="EMBL/GenBank/DDBJ databases">
        <title>Extensive metabolic versatility and redundancy in microbially diverse, dynamic hydrothermal sediments.</title>
        <authorList>
            <person name="Dombrowski N."/>
            <person name="Teske A."/>
            <person name="Baker B.J."/>
        </authorList>
    </citation>
    <scope>NUCLEOTIDE SEQUENCE [LARGE SCALE GENOMIC DNA]</scope>
    <source>
        <strain evidence="9">B79_G16</strain>
    </source>
</reference>
<dbReference type="PANTHER" id="PTHR10745">
    <property type="entry name" value="GLYCYL-TRNA SYNTHETASE/DNA POLYMERASE SUBUNIT GAMMA-2"/>
    <property type="match status" value="1"/>
</dbReference>
<evidence type="ECO:0000256" key="4">
    <source>
        <dbReference type="ARBA" id="ARBA00022840"/>
    </source>
</evidence>
<dbReference type="GO" id="GO:0070062">
    <property type="term" value="C:extracellular exosome"/>
    <property type="evidence" value="ECO:0007669"/>
    <property type="project" value="UniProtKB-ARBA"/>
</dbReference>
<dbReference type="InterPro" id="IPR006195">
    <property type="entry name" value="aa-tRNA-synth_II"/>
</dbReference>
<dbReference type="Proteomes" id="UP000281261">
    <property type="component" value="Unassembled WGS sequence"/>
</dbReference>
<feature type="binding site" evidence="7">
    <location>
        <position position="94"/>
    </location>
    <ligand>
        <name>substrate</name>
    </ligand>
</feature>
<dbReference type="SUPFAM" id="SSF55681">
    <property type="entry name" value="Class II aaRS and biotin synthetases"/>
    <property type="match status" value="1"/>
</dbReference>
<keyword evidence="2 7" id="KW-0436">Ligase</keyword>
<dbReference type="GO" id="GO:0006426">
    <property type="term" value="P:glycyl-tRNA aminoacylation"/>
    <property type="evidence" value="ECO:0007669"/>
    <property type="project" value="UniProtKB-UniRule"/>
</dbReference>
<feature type="binding site" evidence="7">
    <location>
        <position position="137"/>
    </location>
    <ligand>
        <name>substrate</name>
    </ligand>
</feature>
<comment type="function">
    <text evidence="7">Catalyzes the attachment of glycine to tRNA(Gly).</text>
</comment>
<evidence type="ECO:0000256" key="7">
    <source>
        <dbReference type="HAMAP-Rule" id="MF_00253"/>
    </source>
</evidence>
<dbReference type="EMBL" id="QMNG01000014">
    <property type="protein sequence ID" value="RLC37060.1"/>
    <property type="molecule type" value="Genomic_DNA"/>
</dbReference>
<proteinExistence type="inferred from homology"/>
<dbReference type="PROSITE" id="PS50862">
    <property type="entry name" value="AA_TRNA_LIGASE_II"/>
    <property type="match status" value="1"/>
</dbReference>
<dbReference type="InterPro" id="IPR002314">
    <property type="entry name" value="aa-tRNA-synt_IIb"/>
</dbReference>
<dbReference type="GO" id="GO:0015966">
    <property type="term" value="P:diadenosine tetraphosphate biosynthetic process"/>
    <property type="evidence" value="ECO:0007669"/>
    <property type="project" value="UniProtKB-ARBA"/>
</dbReference>
<feature type="binding site" evidence="7">
    <location>
        <begin position="254"/>
        <end position="255"/>
    </location>
    <ligand>
        <name>ATP</name>
        <dbReference type="ChEBI" id="CHEBI:30616"/>
    </ligand>
</feature>
<keyword evidence="1 7" id="KW-0963">Cytoplasm</keyword>
<dbReference type="InterPro" id="IPR036621">
    <property type="entry name" value="Anticodon-bd_dom_sf"/>
</dbReference>
<dbReference type="PANTHER" id="PTHR10745:SF8">
    <property type="entry name" value="DNA POLYMERASE SUBUNIT GAMMA-2, MITOCHONDRIAL"/>
    <property type="match status" value="1"/>
</dbReference>
<keyword evidence="3 7" id="KW-0547">Nucleotide-binding</keyword>
<keyword evidence="4 7" id="KW-0067">ATP-binding</keyword>
<dbReference type="HAMAP" id="MF_00253_B">
    <property type="entry name" value="Gly_tRNA_synth_B"/>
    <property type="match status" value="1"/>
</dbReference>
<dbReference type="CDD" id="cd00858">
    <property type="entry name" value="GlyRS_anticodon"/>
    <property type="match status" value="1"/>
</dbReference>
<keyword evidence="5 7" id="KW-0648">Protein biosynthesis</keyword>
<protein>
    <recommendedName>
        <fullName evidence="7">Glycine--tRNA ligase</fullName>
        <ecNumber evidence="7">6.1.1.14</ecNumber>
    </recommendedName>
    <alternativeName>
        <fullName evidence="7">Glycyl-tRNA synthetase</fullName>
        <shortName evidence="7">GlyRS</shortName>
    </alternativeName>
</protein>
<name>A0A420ZCE5_UNCK3</name>
<organism evidence="9 10">
    <name type="scientific">candidate division Kazan bacterium</name>
    <dbReference type="NCBI Taxonomy" id="2202143"/>
    <lineage>
        <taxon>Bacteria</taxon>
        <taxon>Bacteria division Kazan-3B-28</taxon>
    </lineage>
</organism>
<dbReference type="Pfam" id="PF00587">
    <property type="entry name" value="tRNA-synt_2b"/>
    <property type="match status" value="1"/>
</dbReference>
<accession>A0A420ZCE5</accession>
<gene>
    <name evidence="7" type="primary">glyQS</name>
    <name evidence="9" type="ORF">DRH29_03165</name>
</gene>
<dbReference type="InterPro" id="IPR045864">
    <property type="entry name" value="aa-tRNA-synth_II/BPL/LPL"/>
</dbReference>